<organism evidence="2">
    <name type="scientific">marine metagenome</name>
    <dbReference type="NCBI Taxonomy" id="408172"/>
    <lineage>
        <taxon>unclassified sequences</taxon>
        <taxon>metagenomes</taxon>
        <taxon>ecological metagenomes</taxon>
    </lineage>
</organism>
<accession>A0A381TB98</accession>
<proteinExistence type="predicted"/>
<dbReference type="InterPro" id="IPR014030">
    <property type="entry name" value="Ketoacyl_synth_N"/>
</dbReference>
<dbReference type="AlphaFoldDB" id="A0A381TB98"/>
<feature type="domain" description="Beta-ketoacyl synthase-like N-terminal" evidence="1">
    <location>
        <begin position="4"/>
        <end position="39"/>
    </location>
</feature>
<gene>
    <name evidence="2" type="ORF">METZ01_LOCUS66279</name>
</gene>
<reference evidence="2" key="1">
    <citation type="submission" date="2018-05" db="EMBL/GenBank/DDBJ databases">
        <authorList>
            <person name="Lanie J.A."/>
            <person name="Ng W.-L."/>
            <person name="Kazmierczak K.M."/>
            <person name="Andrzejewski T.M."/>
            <person name="Davidsen T.M."/>
            <person name="Wayne K.J."/>
            <person name="Tettelin H."/>
            <person name="Glass J.I."/>
            <person name="Rusch D."/>
            <person name="Podicherti R."/>
            <person name="Tsui H.-C.T."/>
            <person name="Winkler M.E."/>
        </authorList>
    </citation>
    <scope>NUCLEOTIDE SEQUENCE</scope>
</reference>
<dbReference type="Pfam" id="PF00109">
    <property type="entry name" value="ketoacyl-synt"/>
    <property type="match status" value="1"/>
</dbReference>
<dbReference type="SUPFAM" id="SSF53901">
    <property type="entry name" value="Thiolase-like"/>
    <property type="match status" value="1"/>
</dbReference>
<protein>
    <recommendedName>
        <fullName evidence="1">Beta-ketoacyl synthase-like N-terminal domain-containing protein</fullName>
    </recommendedName>
</protein>
<dbReference type="EMBL" id="UINC01004318">
    <property type="protein sequence ID" value="SVA13425.1"/>
    <property type="molecule type" value="Genomic_DNA"/>
</dbReference>
<dbReference type="InterPro" id="IPR016039">
    <property type="entry name" value="Thiolase-like"/>
</dbReference>
<sequence length="45" mass="4770">MSLRRVVITGLGALTPIGNTVPEYWQGLINGMSGGAPITYFDSSK</sequence>
<name>A0A381TB98_9ZZZZ</name>
<feature type="non-terminal residue" evidence="2">
    <location>
        <position position="45"/>
    </location>
</feature>
<dbReference type="Gene3D" id="3.40.47.10">
    <property type="match status" value="1"/>
</dbReference>
<dbReference type="GO" id="GO:0016746">
    <property type="term" value="F:acyltransferase activity"/>
    <property type="evidence" value="ECO:0007669"/>
    <property type="project" value="InterPro"/>
</dbReference>
<evidence type="ECO:0000259" key="1">
    <source>
        <dbReference type="Pfam" id="PF00109"/>
    </source>
</evidence>
<evidence type="ECO:0000313" key="2">
    <source>
        <dbReference type="EMBL" id="SVA13425.1"/>
    </source>
</evidence>